<dbReference type="GO" id="GO:0038023">
    <property type="term" value="F:signaling receptor activity"/>
    <property type="evidence" value="ECO:0007669"/>
    <property type="project" value="InterPro"/>
</dbReference>
<evidence type="ECO:0000256" key="9">
    <source>
        <dbReference type="SAM" id="Phobius"/>
    </source>
</evidence>
<gene>
    <name evidence="11" type="primary">EDA2R</name>
</gene>
<evidence type="ECO:0000313" key="11">
    <source>
        <dbReference type="Ensembl" id="ENSEEEP00000011254.2"/>
    </source>
</evidence>
<dbReference type="PANTHER" id="PTHR12120">
    <property type="entry name" value="TNFR-CYS DOMAIN-CONTAINING PROTEIN"/>
    <property type="match status" value="1"/>
</dbReference>
<dbReference type="AlphaFoldDB" id="A0A4W4EGN0"/>
<dbReference type="GO" id="GO:0046330">
    <property type="term" value="P:positive regulation of JNK cascade"/>
    <property type="evidence" value="ECO:0007669"/>
    <property type="project" value="InterPro"/>
</dbReference>
<keyword evidence="12" id="KW-1185">Reference proteome</keyword>
<reference evidence="12" key="2">
    <citation type="journal article" date="2017" name="Sci. Adv.">
        <title>A tail of two voltages: Proteomic comparison of the three electric organs of the electric eel.</title>
        <authorList>
            <person name="Traeger L.L."/>
            <person name="Sabat G."/>
            <person name="Barrett-Wilt G.A."/>
            <person name="Wells G.B."/>
            <person name="Sussman M.R."/>
        </authorList>
    </citation>
    <scope>NUCLEOTIDE SEQUENCE [LARGE SCALE GENOMIC DNA]</scope>
</reference>
<dbReference type="SMART" id="SM00208">
    <property type="entry name" value="TNFR"/>
    <property type="match status" value="2"/>
</dbReference>
<keyword evidence="3" id="KW-0677">Repeat</keyword>
<evidence type="ECO:0000256" key="3">
    <source>
        <dbReference type="ARBA" id="ARBA00022737"/>
    </source>
</evidence>
<evidence type="ECO:0000256" key="1">
    <source>
        <dbReference type="ARBA" id="ARBA00004167"/>
    </source>
</evidence>
<evidence type="ECO:0000259" key="10">
    <source>
        <dbReference type="PROSITE" id="PS00652"/>
    </source>
</evidence>
<dbReference type="PANTHER" id="PTHR12120:SF1">
    <property type="entry name" value="TUMOR NECROSIS FACTOR RECEPTOR SUPERFAMILY MEMBER 19"/>
    <property type="match status" value="1"/>
</dbReference>
<keyword evidence="5 9" id="KW-0472">Membrane</keyword>
<keyword evidence="8" id="KW-0325">Glycoprotein</keyword>
<dbReference type="SUPFAM" id="SSF57586">
    <property type="entry name" value="TNF receptor-like"/>
    <property type="match status" value="1"/>
</dbReference>
<accession>A0A4W4EGN0</accession>
<evidence type="ECO:0000256" key="7">
    <source>
        <dbReference type="ARBA" id="ARBA00023170"/>
    </source>
</evidence>
<dbReference type="Gene3D" id="2.10.50.10">
    <property type="entry name" value="Tumor Necrosis Factor Receptor, subunit A, domain 2"/>
    <property type="match status" value="2"/>
</dbReference>
<evidence type="ECO:0000256" key="4">
    <source>
        <dbReference type="ARBA" id="ARBA00022989"/>
    </source>
</evidence>
<organism evidence="11 12">
    <name type="scientific">Electrophorus electricus</name>
    <name type="common">Electric eel</name>
    <name type="synonym">Gymnotus electricus</name>
    <dbReference type="NCBI Taxonomy" id="8005"/>
    <lineage>
        <taxon>Eukaryota</taxon>
        <taxon>Metazoa</taxon>
        <taxon>Chordata</taxon>
        <taxon>Craniata</taxon>
        <taxon>Vertebrata</taxon>
        <taxon>Euteleostomi</taxon>
        <taxon>Actinopterygii</taxon>
        <taxon>Neopterygii</taxon>
        <taxon>Teleostei</taxon>
        <taxon>Ostariophysi</taxon>
        <taxon>Gymnotiformes</taxon>
        <taxon>Gymnotoidei</taxon>
        <taxon>Gymnotidae</taxon>
        <taxon>Electrophorus</taxon>
    </lineage>
</organism>
<evidence type="ECO:0000256" key="2">
    <source>
        <dbReference type="ARBA" id="ARBA00022692"/>
    </source>
</evidence>
<keyword evidence="2 9" id="KW-0812">Transmembrane</keyword>
<reference evidence="11" key="4">
    <citation type="submission" date="2025-08" db="UniProtKB">
        <authorList>
            <consortium name="Ensembl"/>
        </authorList>
    </citation>
    <scope>IDENTIFICATION</scope>
</reference>
<dbReference type="InterPro" id="IPR047526">
    <property type="entry name" value="TNR19/27/EDAR"/>
</dbReference>
<proteinExistence type="predicted"/>
<keyword evidence="6" id="KW-1015">Disulfide bond</keyword>
<feature type="transmembrane region" description="Helical" evidence="9">
    <location>
        <begin position="137"/>
        <end position="160"/>
    </location>
</feature>
<comment type="subcellular location">
    <subcellularLocation>
        <location evidence="1">Membrane</location>
        <topology evidence="1">Single-pass membrane protein</topology>
    </subcellularLocation>
</comment>
<keyword evidence="7" id="KW-0675">Receptor</keyword>
<sequence>MDCAEDEFSLNGECHKCLQCPPGQELKEDCGYGLGVSATCGVCELHWFKAAWGSHLCRMCQNCRRLNRQKVMSCTQTHNAVCGDCLPGFYSKRRLDGLQDLECLPCGPAHFRSVQCSKEDMIEQVWSSEAPPPSSTVMMTTCVAAVTMVIFLFAIVVLMYQGFGSLKKLLRELCQSSPYSCLVSMPTTSNPSLHVCESPPPLHSSICSNLISGVITQATGSLCLPPASDNPLPLALTEALSIRGRHCAGVQEEGWGRHGPVECTELDCLNLAAGQKMALCLYKVNYQLILM</sequence>
<dbReference type="GO" id="GO:0005886">
    <property type="term" value="C:plasma membrane"/>
    <property type="evidence" value="ECO:0007669"/>
    <property type="project" value="TreeGrafter"/>
</dbReference>
<feature type="domain" description="TNFR-Cys" evidence="10">
    <location>
        <begin position="3"/>
        <end position="40"/>
    </location>
</feature>
<dbReference type="GO" id="GO:0043123">
    <property type="term" value="P:positive regulation of canonical NF-kappaB signal transduction"/>
    <property type="evidence" value="ECO:0007669"/>
    <property type="project" value="InterPro"/>
</dbReference>
<name>A0A4W4EGN0_ELEEL</name>
<keyword evidence="4 9" id="KW-1133">Transmembrane helix</keyword>
<evidence type="ECO:0000256" key="8">
    <source>
        <dbReference type="ARBA" id="ARBA00023180"/>
    </source>
</evidence>
<dbReference type="Proteomes" id="UP000314983">
    <property type="component" value="Chromosome 6"/>
</dbReference>
<evidence type="ECO:0000256" key="5">
    <source>
        <dbReference type="ARBA" id="ARBA00023136"/>
    </source>
</evidence>
<evidence type="ECO:0000256" key="6">
    <source>
        <dbReference type="ARBA" id="ARBA00023157"/>
    </source>
</evidence>
<dbReference type="PROSITE" id="PS00652">
    <property type="entry name" value="TNFR_NGFR_1"/>
    <property type="match status" value="1"/>
</dbReference>
<protein>
    <submittedName>
        <fullName evidence="11">Ectodysplasin A2 receptor</fullName>
    </submittedName>
</protein>
<dbReference type="InterPro" id="IPR001368">
    <property type="entry name" value="TNFR/NGFR_Cys_rich_reg"/>
</dbReference>
<reference evidence="12" key="1">
    <citation type="journal article" date="2014" name="Science">
        <title>Nonhuman genetics. Genomic basis for the convergent evolution of electric organs.</title>
        <authorList>
            <person name="Gallant J.R."/>
            <person name="Traeger L.L."/>
            <person name="Volkening J.D."/>
            <person name="Moffett H."/>
            <person name="Chen P.H."/>
            <person name="Novina C.D."/>
            <person name="Phillips G.N.Jr."/>
            <person name="Anand R."/>
            <person name="Wells G.B."/>
            <person name="Pinch M."/>
            <person name="Guth R."/>
            <person name="Unguez G.A."/>
            <person name="Albert J.S."/>
            <person name="Zakon H.H."/>
            <person name="Samanta M.P."/>
            <person name="Sussman M.R."/>
        </authorList>
    </citation>
    <scope>NUCLEOTIDE SEQUENCE [LARGE SCALE GENOMIC DNA]</scope>
</reference>
<reference evidence="11" key="5">
    <citation type="submission" date="2025-09" db="UniProtKB">
        <authorList>
            <consortium name="Ensembl"/>
        </authorList>
    </citation>
    <scope>IDENTIFICATION</scope>
</reference>
<dbReference type="GeneTree" id="ENSGT00940000153259"/>
<evidence type="ECO:0000313" key="12">
    <source>
        <dbReference type="Proteomes" id="UP000314983"/>
    </source>
</evidence>
<reference evidence="11" key="3">
    <citation type="submission" date="2020-05" db="EMBL/GenBank/DDBJ databases">
        <title>Electrophorus electricus (electric eel) genome, fEleEle1, primary haplotype.</title>
        <authorList>
            <person name="Myers G."/>
            <person name="Meyer A."/>
            <person name="Fedrigo O."/>
            <person name="Formenti G."/>
            <person name="Rhie A."/>
            <person name="Tracey A."/>
            <person name="Sims Y."/>
            <person name="Jarvis E.D."/>
        </authorList>
    </citation>
    <scope>NUCLEOTIDE SEQUENCE [LARGE SCALE GENOMIC DNA]</scope>
</reference>
<dbReference type="Ensembl" id="ENSEEET00000011383.2">
    <property type="protein sequence ID" value="ENSEEEP00000011254.2"/>
    <property type="gene ID" value="ENSEEEG00000005700.2"/>
</dbReference>
<dbReference type="STRING" id="8005.ENSEEEP00000011254"/>